<keyword evidence="4 6" id="KW-0472">Membrane</keyword>
<feature type="signal peptide" evidence="7">
    <location>
        <begin position="1"/>
        <end position="24"/>
    </location>
</feature>
<feature type="transmembrane region" description="Helical" evidence="6">
    <location>
        <begin position="322"/>
        <end position="341"/>
    </location>
</feature>
<proteinExistence type="predicted"/>
<organism evidence="9 10">
    <name type="scientific">Sitophilus oryzae</name>
    <name type="common">Rice weevil</name>
    <name type="synonym">Curculio oryzae</name>
    <dbReference type="NCBI Taxonomy" id="7048"/>
    <lineage>
        <taxon>Eukaryota</taxon>
        <taxon>Metazoa</taxon>
        <taxon>Ecdysozoa</taxon>
        <taxon>Arthropoda</taxon>
        <taxon>Hexapoda</taxon>
        <taxon>Insecta</taxon>
        <taxon>Pterygota</taxon>
        <taxon>Neoptera</taxon>
        <taxon>Endopterygota</taxon>
        <taxon>Coleoptera</taxon>
        <taxon>Polyphaga</taxon>
        <taxon>Cucujiformia</taxon>
        <taxon>Curculionidae</taxon>
        <taxon>Dryophthorinae</taxon>
        <taxon>Sitophilus</taxon>
    </lineage>
</organism>
<comment type="subcellular location">
    <subcellularLocation>
        <location evidence="1">Membrane</location>
        <topology evidence="1">Multi-pass membrane protein</topology>
    </subcellularLocation>
</comment>
<keyword evidence="3 6" id="KW-1133">Transmembrane helix</keyword>
<name>A0A6J2XPQ6_SITOR</name>
<feature type="transmembrane region" description="Helical" evidence="6">
    <location>
        <begin position="440"/>
        <end position="460"/>
    </location>
</feature>
<feature type="transmembrane region" description="Helical" evidence="6">
    <location>
        <begin position="521"/>
        <end position="540"/>
    </location>
</feature>
<accession>A0A6J2XPQ6</accession>
<dbReference type="InterPro" id="IPR036259">
    <property type="entry name" value="MFS_trans_sf"/>
</dbReference>
<dbReference type="GeneID" id="115879927"/>
<gene>
    <name evidence="10" type="primary">LOC115879927</name>
</gene>
<dbReference type="GO" id="GO:0007166">
    <property type="term" value="P:cell surface receptor signaling pathway"/>
    <property type="evidence" value="ECO:0007669"/>
    <property type="project" value="InterPro"/>
</dbReference>
<protein>
    <submittedName>
        <fullName evidence="10">Probable G-protein coupled receptor Mth-like 2 isoform X1</fullName>
    </submittedName>
</protein>
<evidence type="ECO:0000313" key="9">
    <source>
        <dbReference type="Proteomes" id="UP000504635"/>
    </source>
</evidence>
<feature type="domain" description="G-protein coupled receptors family 2 profile 2" evidence="8">
    <location>
        <begin position="285"/>
        <end position="534"/>
    </location>
</feature>
<dbReference type="AlphaFoldDB" id="A0A6J2XPQ6"/>
<feature type="transmembrane region" description="Helical" evidence="6">
    <location>
        <begin position="287"/>
        <end position="310"/>
    </location>
</feature>
<sequence>MKSCTAVLLVFLSIYLCANRQTNAANQTKVPNKLPASTNLHFDVQISGFNSTSISSGPIILQDKRTIFVSNLAYKGSQSELSYWTGTSSVYGQKYLVARKPFLGNHTNVYIDLPSNSTLDNVTFLEVNDGSTLDYVIFDSVNKSAIRDYNQSRTDIPVYRIPKCCGQGQILLQELGCIDDLDSYSWNVTVFESNVTGLDPDIKLDNSQYDLRLYVYKITCEGGIIAGVGDSDIYGIIYNSSLIIQGEGIKAHNEFCMDISYDLEKKDYQTVTVVCYQHTAKENDSNLLYYIVMGISTVCFALTAASYGLLLNESDIIKKKCVIFFSASMFVVFLSLVILSVQSNYTVCRIFGFVFFTFTIFSFVWLSISCFELFYMVKVARENNRQAWRLHWYLGVSTGIALLMLLISLFSGEEWTPDMPDTFIRNSNSCNFLVPFERFLILYIPMVISVIVAIVFIVLAQRLINKNDVDPRINIDCDWVANRNSYKFMCRTYMVIILATLFWFPHLFYNGVSSQLALDALEGALGILTLCTFVLDKYTMPKIWAKLKRKKKLNEASLGLQNIPTPTTAELEPSQETPFMFHGNAHNNHNNTGNNNGG</sequence>
<evidence type="ECO:0000256" key="7">
    <source>
        <dbReference type="SAM" id="SignalP"/>
    </source>
</evidence>
<evidence type="ECO:0000313" key="10">
    <source>
        <dbReference type="RefSeq" id="XP_030752845.1"/>
    </source>
</evidence>
<dbReference type="SUPFAM" id="SSF103473">
    <property type="entry name" value="MFS general substrate transporter"/>
    <property type="match status" value="1"/>
</dbReference>
<feature type="region of interest" description="Disordered" evidence="5">
    <location>
        <begin position="579"/>
        <end position="598"/>
    </location>
</feature>
<feature type="transmembrane region" description="Helical" evidence="6">
    <location>
        <begin position="390"/>
        <end position="410"/>
    </location>
</feature>
<evidence type="ECO:0000256" key="2">
    <source>
        <dbReference type="ARBA" id="ARBA00022692"/>
    </source>
</evidence>
<evidence type="ECO:0000256" key="6">
    <source>
        <dbReference type="SAM" id="Phobius"/>
    </source>
</evidence>
<dbReference type="GO" id="GO:0008528">
    <property type="term" value="F:G protein-coupled peptide receptor activity"/>
    <property type="evidence" value="ECO:0007669"/>
    <property type="project" value="TreeGrafter"/>
</dbReference>
<dbReference type="OrthoDB" id="5854379at2759"/>
<feature type="chain" id="PRO_5026695705" evidence="7">
    <location>
        <begin position="25"/>
        <end position="598"/>
    </location>
</feature>
<feature type="transmembrane region" description="Helical" evidence="6">
    <location>
        <begin position="353"/>
        <end position="378"/>
    </location>
</feature>
<keyword evidence="7" id="KW-0732">Signal</keyword>
<dbReference type="InterPro" id="IPR051384">
    <property type="entry name" value="Mth_GPCR"/>
</dbReference>
<dbReference type="Gene3D" id="1.20.1070.10">
    <property type="entry name" value="Rhodopsin 7-helix transmembrane proteins"/>
    <property type="match status" value="1"/>
</dbReference>
<evidence type="ECO:0000256" key="5">
    <source>
        <dbReference type="SAM" id="MobiDB-lite"/>
    </source>
</evidence>
<dbReference type="GO" id="GO:0005886">
    <property type="term" value="C:plasma membrane"/>
    <property type="evidence" value="ECO:0007669"/>
    <property type="project" value="TreeGrafter"/>
</dbReference>
<feature type="transmembrane region" description="Helical" evidence="6">
    <location>
        <begin position="492"/>
        <end position="509"/>
    </location>
</feature>
<evidence type="ECO:0000259" key="8">
    <source>
        <dbReference type="PROSITE" id="PS50261"/>
    </source>
</evidence>
<dbReference type="PANTHER" id="PTHR47154">
    <property type="entry name" value="G-PROTEIN COUPLED RECEPTOR MTH-RELATED"/>
    <property type="match status" value="1"/>
</dbReference>
<keyword evidence="2 6" id="KW-0812">Transmembrane</keyword>
<keyword evidence="9" id="KW-1185">Reference proteome</keyword>
<dbReference type="PROSITE" id="PS50261">
    <property type="entry name" value="G_PROTEIN_RECEP_F2_4"/>
    <property type="match status" value="1"/>
</dbReference>
<evidence type="ECO:0000256" key="1">
    <source>
        <dbReference type="ARBA" id="ARBA00004141"/>
    </source>
</evidence>
<evidence type="ECO:0000256" key="4">
    <source>
        <dbReference type="ARBA" id="ARBA00023136"/>
    </source>
</evidence>
<dbReference type="KEGG" id="soy:115879927"/>
<dbReference type="Proteomes" id="UP000504635">
    <property type="component" value="Unplaced"/>
</dbReference>
<evidence type="ECO:0000256" key="3">
    <source>
        <dbReference type="ARBA" id="ARBA00022989"/>
    </source>
</evidence>
<dbReference type="InParanoid" id="A0A6J2XPQ6"/>
<feature type="compositionally biased region" description="Low complexity" evidence="5">
    <location>
        <begin position="582"/>
        <end position="598"/>
    </location>
</feature>
<dbReference type="InterPro" id="IPR017981">
    <property type="entry name" value="GPCR_2-like_7TM"/>
</dbReference>
<reference evidence="10" key="1">
    <citation type="submission" date="2025-08" db="UniProtKB">
        <authorList>
            <consortium name="RefSeq"/>
        </authorList>
    </citation>
    <scope>IDENTIFICATION</scope>
    <source>
        <tissue evidence="10">Gonads</tissue>
    </source>
</reference>
<dbReference type="PANTHER" id="PTHR47154:SF2">
    <property type="entry name" value="G-PROTEIN COUPLED RECEPTOR MTH-RELATED"/>
    <property type="match status" value="1"/>
</dbReference>
<dbReference type="RefSeq" id="XP_030752845.1">
    <property type="nucleotide sequence ID" value="XM_030896985.1"/>
</dbReference>